<dbReference type="Gene3D" id="3.30.420.260">
    <property type="match status" value="1"/>
</dbReference>
<dbReference type="InterPro" id="IPR024213">
    <property type="entry name" value="DUF3822"/>
</dbReference>
<organism evidence="1 2">
    <name type="scientific">Paraflavitalea soli</name>
    <dbReference type="NCBI Taxonomy" id="2315862"/>
    <lineage>
        <taxon>Bacteria</taxon>
        <taxon>Pseudomonadati</taxon>
        <taxon>Bacteroidota</taxon>
        <taxon>Chitinophagia</taxon>
        <taxon>Chitinophagales</taxon>
        <taxon>Chitinophagaceae</taxon>
        <taxon>Paraflavitalea</taxon>
    </lineage>
</organism>
<keyword evidence="2" id="KW-1185">Reference proteome</keyword>
<dbReference type="Proteomes" id="UP000263900">
    <property type="component" value="Chromosome"/>
</dbReference>
<evidence type="ECO:0000313" key="2">
    <source>
        <dbReference type="Proteomes" id="UP000263900"/>
    </source>
</evidence>
<name>A0A3B7MNT3_9BACT</name>
<gene>
    <name evidence="1" type="ORF">D3H65_13745</name>
</gene>
<reference evidence="1 2" key="1">
    <citation type="submission" date="2018-09" db="EMBL/GenBank/DDBJ databases">
        <title>Genome sequencing of strain 6GH32-13.</title>
        <authorList>
            <person name="Weon H.-Y."/>
            <person name="Heo J."/>
            <person name="Kwon S.-W."/>
        </authorList>
    </citation>
    <scope>NUCLEOTIDE SEQUENCE [LARGE SCALE GENOMIC DNA]</scope>
    <source>
        <strain evidence="1 2">5GH32-13</strain>
    </source>
</reference>
<dbReference type="EMBL" id="CP032157">
    <property type="protein sequence ID" value="AXY74983.1"/>
    <property type="molecule type" value="Genomic_DNA"/>
</dbReference>
<accession>A0A3B7MNT3</accession>
<dbReference type="Gene3D" id="3.30.420.250">
    <property type="match status" value="1"/>
</dbReference>
<dbReference type="Pfam" id="PF12864">
    <property type="entry name" value="DUF3822"/>
    <property type="match status" value="1"/>
</dbReference>
<dbReference type="OrthoDB" id="658622at2"/>
<dbReference type="CDD" id="cd24013">
    <property type="entry name" value="ASKHA_ATPase_BT3980-like"/>
    <property type="match status" value="1"/>
</dbReference>
<dbReference type="KEGG" id="pseg:D3H65_13745"/>
<protein>
    <submittedName>
        <fullName evidence="1">DUF3822 family protein</fullName>
    </submittedName>
</protein>
<proteinExistence type="predicted"/>
<evidence type="ECO:0000313" key="1">
    <source>
        <dbReference type="EMBL" id="AXY74983.1"/>
    </source>
</evidence>
<dbReference type="AlphaFoldDB" id="A0A3B7MNT3"/>
<sequence>MLLVMKLICGTSNAKLIGKAIFSICRLETSTLKSFGITVAITLLTTPQSSWCCCRTCKFNSLPANGPPHIAGGRHACNWYNSCIIAPLNNMLKATFDIIPENARQEEMQNSLLLMEVGEKVFSYVLYNKQEQRFMGLRQYNLDFMPGKPVMEALQEILAGDELLQLSYREAFVIYHYTDSNLLPEKLFHIELNKPVTELVFGNAHKGLLLSEKIPGWNVYNIYRIPREAHALMQHKFAAGKYWHYYTIMLSGIEKESSGDGVLKVIVASDRIIVAVFKKHALQLIQTYQYDTPDDVSYHLLALCNRFDLDNEQVILKISGLLDEQSILYQELFKYFLHLEWEEITESSRLHEAFESYPAHYFSPLLNMALCV</sequence>